<keyword evidence="2" id="KW-0547">Nucleotide-binding</keyword>
<dbReference type="EMBL" id="BMOD01000006">
    <property type="protein sequence ID" value="GGJ34278.1"/>
    <property type="molecule type" value="Genomic_DNA"/>
</dbReference>
<reference evidence="7" key="1">
    <citation type="journal article" date="2019" name="Int. J. Syst. Evol. Microbiol.">
        <title>The Global Catalogue of Microorganisms (GCM) 10K type strain sequencing project: providing services to taxonomists for standard genome sequencing and annotation.</title>
        <authorList>
            <consortium name="The Broad Institute Genomics Platform"/>
            <consortium name="The Broad Institute Genome Sequencing Center for Infectious Disease"/>
            <person name="Wu L."/>
            <person name="Ma J."/>
        </authorList>
    </citation>
    <scope>NUCLEOTIDE SEQUENCE [LARGE SCALE GENOMIC DNA]</scope>
    <source>
        <strain evidence="7">JCM 14370</strain>
    </source>
</reference>
<evidence type="ECO:0000313" key="7">
    <source>
        <dbReference type="Proteomes" id="UP000632222"/>
    </source>
</evidence>
<sequence length="204" mass="22756">MQTLQLARRFARSWVLRDISFSVEEGQTVVLFGENGAGKTTLLRVLAGVLSPHRGEGRIFGYDLKDQRSVRDHAFFLSNDQGLYADLTVLENLSFTAQMYGVRSDLKTILQRVGLEQAGHKRARELSSGMRKRALLARMLLAPSPLLLIDEPFANLDEAGKQFVLEILQEAQQQNKTLIFTSHEPALALQLTSVHYTLKGGAFA</sequence>
<evidence type="ECO:0000256" key="3">
    <source>
        <dbReference type="ARBA" id="ARBA00022748"/>
    </source>
</evidence>
<dbReference type="SUPFAM" id="SSF52540">
    <property type="entry name" value="P-loop containing nucleoside triphosphate hydrolases"/>
    <property type="match status" value="1"/>
</dbReference>
<keyword evidence="7" id="KW-1185">Reference proteome</keyword>
<gene>
    <name evidence="6" type="ORF">GCM10008938_20570</name>
</gene>
<dbReference type="InterPro" id="IPR051782">
    <property type="entry name" value="ABC_Transporter_VariousFunc"/>
</dbReference>
<keyword evidence="1" id="KW-0813">Transport</keyword>
<dbReference type="PANTHER" id="PTHR42939:SF1">
    <property type="entry name" value="ABC TRANSPORTER ATP-BINDING PROTEIN ALBC-RELATED"/>
    <property type="match status" value="1"/>
</dbReference>
<dbReference type="NCBIfam" id="TIGR01189">
    <property type="entry name" value="ccmA"/>
    <property type="match status" value="1"/>
</dbReference>
<dbReference type="PROSITE" id="PS00211">
    <property type="entry name" value="ABC_TRANSPORTER_1"/>
    <property type="match status" value="1"/>
</dbReference>
<evidence type="ECO:0000259" key="5">
    <source>
        <dbReference type="PROSITE" id="PS50893"/>
    </source>
</evidence>
<name>A0ABQ2CYT3_9DEIO</name>
<evidence type="ECO:0000256" key="2">
    <source>
        <dbReference type="ARBA" id="ARBA00022741"/>
    </source>
</evidence>
<dbReference type="InterPro" id="IPR017871">
    <property type="entry name" value="ABC_transporter-like_CS"/>
</dbReference>
<keyword evidence="4 6" id="KW-0067">ATP-binding</keyword>
<feature type="domain" description="ABC transporter" evidence="5">
    <location>
        <begin position="1"/>
        <end position="204"/>
    </location>
</feature>
<dbReference type="InterPro" id="IPR003593">
    <property type="entry name" value="AAA+_ATPase"/>
</dbReference>
<dbReference type="InterPro" id="IPR005895">
    <property type="entry name" value="ABC_transptr_haem_export_CcmA"/>
</dbReference>
<dbReference type="Proteomes" id="UP000632222">
    <property type="component" value="Unassembled WGS sequence"/>
</dbReference>
<proteinExistence type="predicted"/>
<dbReference type="SMART" id="SM00382">
    <property type="entry name" value="AAA"/>
    <property type="match status" value="1"/>
</dbReference>
<keyword evidence="3" id="KW-0201">Cytochrome c-type biogenesis</keyword>
<dbReference type="PROSITE" id="PS50893">
    <property type="entry name" value="ABC_TRANSPORTER_2"/>
    <property type="match status" value="1"/>
</dbReference>
<organism evidence="6 7">
    <name type="scientific">Deinococcus roseus</name>
    <dbReference type="NCBI Taxonomy" id="392414"/>
    <lineage>
        <taxon>Bacteria</taxon>
        <taxon>Thermotogati</taxon>
        <taxon>Deinococcota</taxon>
        <taxon>Deinococci</taxon>
        <taxon>Deinococcales</taxon>
        <taxon>Deinococcaceae</taxon>
        <taxon>Deinococcus</taxon>
    </lineage>
</organism>
<protein>
    <submittedName>
        <fullName evidence="6">Heme ABC exporter ATP-binding protein CcmA</fullName>
    </submittedName>
</protein>
<dbReference type="RefSeq" id="WP_229684718.1">
    <property type="nucleotide sequence ID" value="NZ_BMOD01000006.1"/>
</dbReference>
<accession>A0ABQ2CYT3</accession>
<dbReference type="Pfam" id="PF00005">
    <property type="entry name" value="ABC_tran"/>
    <property type="match status" value="1"/>
</dbReference>
<evidence type="ECO:0000256" key="1">
    <source>
        <dbReference type="ARBA" id="ARBA00022448"/>
    </source>
</evidence>
<dbReference type="Gene3D" id="3.40.50.300">
    <property type="entry name" value="P-loop containing nucleotide triphosphate hydrolases"/>
    <property type="match status" value="1"/>
</dbReference>
<dbReference type="InterPro" id="IPR027417">
    <property type="entry name" value="P-loop_NTPase"/>
</dbReference>
<dbReference type="GO" id="GO:0005524">
    <property type="term" value="F:ATP binding"/>
    <property type="evidence" value="ECO:0007669"/>
    <property type="project" value="UniProtKB-KW"/>
</dbReference>
<dbReference type="InterPro" id="IPR003439">
    <property type="entry name" value="ABC_transporter-like_ATP-bd"/>
</dbReference>
<comment type="caution">
    <text evidence="6">The sequence shown here is derived from an EMBL/GenBank/DDBJ whole genome shotgun (WGS) entry which is preliminary data.</text>
</comment>
<evidence type="ECO:0000256" key="4">
    <source>
        <dbReference type="ARBA" id="ARBA00022840"/>
    </source>
</evidence>
<dbReference type="CDD" id="cd03230">
    <property type="entry name" value="ABC_DR_subfamily_A"/>
    <property type="match status" value="1"/>
</dbReference>
<evidence type="ECO:0000313" key="6">
    <source>
        <dbReference type="EMBL" id="GGJ34278.1"/>
    </source>
</evidence>
<dbReference type="PANTHER" id="PTHR42939">
    <property type="entry name" value="ABC TRANSPORTER ATP-BINDING PROTEIN ALBC-RELATED"/>
    <property type="match status" value="1"/>
</dbReference>